<dbReference type="AlphaFoldDB" id="A0A7R8ZP51"/>
<organism evidence="1">
    <name type="scientific">Cyprideis torosa</name>
    <dbReference type="NCBI Taxonomy" id="163714"/>
    <lineage>
        <taxon>Eukaryota</taxon>
        <taxon>Metazoa</taxon>
        <taxon>Ecdysozoa</taxon>
        <taxon>Arthropoda</taxon>
        <taxon>Crustacea</taxon>
        <taxon>Oligostraca</taxon>
        <taxon>Ostracoda</taxon>
        <taxon>Podocopa</taxon>
        <taxon>Podocopida</taxon>
        <taxon>Cytherocopina</taxon>
        <taxon>Cytheroidea</taxon>
        <taxon>Cytherideidae</taxon>
        <taxon>Cyprideis</taxon>
    </lineage>
</organism>
<accession>A0A7R8ZP51</accession>
<gene>
    <name evidence="1" type="ORF">CTOB1V02_LOCUS9711</name>
</gene>
<sequence length="427" mass="47340">MALKNAVSRALLLLTLLLYDSVGAQDYEVADIDCFFGSSDHSPNGISHGEGERLTAILKKPEGFRGYPTFADDRTVDPRTDPHCQIKGEQGDPTGLIFRLHISDFKKCGVLIRNGFVNVRIWFPQLPGIVMMSDQEVIIMCKPPQTTIVENMAAGFASSIPNHGRISGIVEESPGRLEYVVALYRETTTKSGDFVLPVNEPVPIGTRLQLRATINTQSGMKSRKLHLRTLWPQVTSVVLEGNVCFGVWIKKSAELTILAMELTSAVAYQGSCRFQELVSIIPKQPFRNPINPGEVMVEFEAFLLFGQHRLQKSAVDPFQNQSLYERRGLFGYVVTESLYTSCHPNRLTPSVSVKFRWSSKPSSWFKAELSTHPLASAKFGSTLVSKLAHISTTVHRFVHACSSHPFILKQAAVSDLDHIFAVPGVLP</sequence>
<dbReference type="EMBL" id="OB663964">
    <property type="protein sequence ID" value="CAD7231868.1"/>
    <property type="molecule type" value="Genomic_DNA"/>
</dbReference>
<dbReference type="PANTHER" id="PTHR39959">
    <property type="entry name" value="RE44287P-RELATED"/>
    <property type="match status" value="1"/>
</dbReference>
<name>A0A7R8ZP51_9CRUS</name>
<dbReference type="PANTHER" id="PTHR39959:SF1">
    <property type="entry name" value="ZP DOMAIN-CONTAINING PROTEIN"/>
    <property type="match status" value="1"/>
</dbReference>
<evidence type="ECO:0000313" key="1">
    <source>
        <dbReference type="EMBL" id="CAD7231868.1"/>
    </source>
</evidence>
<protein>
    <submittedName>
        <fullName evidence="1">Uncharacterized protein</fullName>
    </submittedName>
</protein>
<reference evidence="1" key="1">
    <citation type="submission" date="2020-11" db="EMBL/GenBank/DDBJ databases">
        <authorList>
            <person name="Tran Van P."/>
        </authorList>
    </citation>
    <scope>NUCLEOTIDE SEQUENCE</scope>
</reference>
<proteinExistence type="predicted"/>
<dbReference type="OrthoDB" id="8249838at2759"/>